<proteinExistence type="predicted"/>
<name>A0A7J6C060_9TELE</name>
<evidence type="ECO:0000313" key="2">
    <source>
        <dbReference type="EMBL" id="KAF4100143.1"/>
    </source>
</evidence>
<feature type="region of interest" description="Disordered" evidence="1">
    <location>
        <begin position="60"/>
        <end position="149"/>
    </location>
</feature>
<reference evidence="2 3" key="1">
    <citation type="submission" date="2020-04" db="EMBL/GenBank/DDBJ databases">
        <title>Chromosome-level genome assembly of a cyprinid fish Onychostoma macrolepis by integration of Nanopore Sequencing, Bionano and Hi-C technology.</title>
        <authorList>
            <person name="Wang D."/>
        </authorList>
    </citation>
    <scope>NUCLEOTIDE SEQUENCE [LARGE SCALE GENOMIC DNA]</scope>
    <source>
        <strain evidence="2">SWU-2019</strain>
        <tissue evidence="2">Muscle</tissue>
    </source>
</reference>
<dbReference type="EMBL" id="JAAMOB010000019">
    <property type="protein sequence ID" value="KAF4100143.1"/>
    <property type="molecule type" value="Genomic_DNA"/>
</dbReference>
<feature type="compositionally biased region" description="Basic residues" evidence="1">
    <location>
        <begin position="64"/>
        <end position="93"/>
    </location>
</feature>
<evidence type="ECO:0000313" key="3">
    <source>
        <dbReference type="Proteomes" id="UP000579812"/>
    </source>
</evidence>
<comment type="caution">
    <text evidence="2">The sequence shown here is derived from an EMBL/GenBank/DDBJ whole genome shotgun (WGS) entry which is preliminary data.</text>
</comment>
<dbReference type="AlphaFoldDB" id="A0A7J6C060"/>
<accession>A0A7J6C060</accession>
<organism evidence="2 3">
    <name type="scientific">Onychostoma macrolepis</name>
    <dbReference type="NCBI Taxonomy" id="369639"/>
    <lineage>
        <taxon>Eukaryota</taxon>
        <taxon>Metazoa</taxon>
        <taxon>Chordata</taxon>
        <taxon>Craniata</taxon>
        <taxon>Vertebrata</taxon>
        <taxon>Euteleostomi</taxon>
        <taxon>Actinopterygii</taxon>
        <taxon>Neopterygii</taxon>
        <taxon>Teleostei</taxon>
        <taxon>Ostariophysi</taxon>
        <taxon>Cypriniformes</taxon>
        <taxon>Cyprinidae</taxon>
        <taxon>Acrossocheilinae</taxon>
        <taxon>Onychostoma</taxon>
    </lineage>
</organism>
<gene>
    <name evidence="2" type="ORF">G5714_018339</name>
</gene>
<protein>
    <submittedName>
        <fullName evidence="2">Uncharacterized protein</fullName>
    </submittedName>
</protein>
<feature type="compositionally biased region" description="Basic and acidic residues" evidence="1">
    <location>
        <begin position="129"/>
        <end position="149"/>
    </location>
</feature>
<dbReference type="Proteomes" id="UP000579812">
    <property type="component" value="Unassembled WGS sequence"/>
</dbReference>
<evidence type="ECO:0000256" key="1">
    <source>
        <dbReference type="SAM" id="MobiDB-lite"/>
    </source>
</evidence>
<keyword evidence="3" id="KW-1185">Reference proteome</keyword>
<sequence length="149" mass="17333">MRLSSARRRCGQCRNYRRGALGRAQLSEACGSTLNKLKSCQRISSVRQFVFHPTAWLVDTRKSSLSRKTPRSRQRSRNPKATTRRPRRKRHWCSHVASAGRKCQIPRPSSSILRASTPRALFPQSWRAWRRERPGHQRHESRGSKTDDD</sequence>